<evidence type="ECO:0000259" key="1">
    <source>
        <dbReference type="Pfam" id="PF10091"/>
    </source>
</evidence>
<evidence type="ECO:0000313" key="5">
    <source>
        <dbReference type="Proteomes" id="UP000294958"/>
    </source>
</evidence>
<dbReference type="EMBL" id="JENY01000015">
    <property type="protein sequence ID" value="EXL06726.1"/>
    <property type="molecule type" value="Genomic_DNA"/>
</dbReference>
<dbReference type="Proteomes" id="UP000019849">
    <property type="component" value="Unassembled WGS sequence"/>
</dbReference>
<reference evidence="3 5" key="2">
    <citation type="submission" date="2019-03" db="EMBL/GenBank/DDBJ databases">
        <title>Genomic Encyclopedia of Type Strains, Phase IV (KMG-IV): sequencing the most valuable type-strain genomes for metagenomic binning, comparative biology and taxonomic classification.</title>
        <authorList>
            <person name="Goeker M."/>
        </authorList>
    </citation>
    <scope>NUCLEOTIDE SEQUENCE [LARGE SCALE GENOMIC DNA]</scope>
    <source>
        <strain evidence="3 5">DSM 11603</strain>
    </source>
</reference>
<gene>
    <name evidence="2" type="ORF">BG36_05095</name>
    <name evidence="3" type="ORF">DES43_107136</name>
</gene>
<organism evidence="2 4">
    <name type="scientific">Aquamicrobium defluvii</name>
    <dbReference type="NCBI Taxonomy" id="69279"/>
    <lineage>
        <taxon>Bacteria</taxon>
        <taxon>Pseudomonadati</taxon>
        <taxon>Pseudomonadota</taxon>
        <taxon>Alphaproteobacteria</taxon>
        <taxon>Hyphomicrobiales</taxon>
        <taxon>Phyllobacteriaceae</taxon>
        <taxon>Aquamicrobium</taxon>
    </lineage>
</organism>
<sequence length="447" mass="49036">MDALPVASLARNIPDETLLDDIQRRSSGFFLNAVNRANGLVADSTRPGAPCSIAALGLALSLWPAGVERGWMSRGEAQALTLAALRCLWRAPQGPQPDAAGHKGFFYHFLDMHTGRRAWKSELSTIDTALLMAGVLAAAQYFAHDDAAEAEIRSLAHALYTRVDWRWALNGGATFSHGWRSGRGFLRFRWEGYNEALILYILGLGSPSFPVPPESYKAWLSTLRWRRVYGREMLHAGPLFVHQLSHIWIDFRDIRDGFMRARGFDYFGNSRAATRLQRDYAIRNPKGLRAYGENCWGFSAGDGPGPARRTIGGVERRFHGYAARGVPHGPDDGTLSPWAAMASLPFAPEIVMPLARHVHRAGAGAGAGADEGARCRFTASYNPTWAGTDDLDGGWVSPALIGINQGPVVLMIENHRSGFLWRLMRDCAPIVTGLRRAGFSGGWLQGP</sequence>
<comment type="caution">
    <text evidence="2">The sequence shown here is derived from an EMBL/GenBank/DDBJ whole genome shotgun (WGS) entry which is preliminary data.</text>
</comment>
<dbReference type="EMBL" id="SNZF01000007">
    <property type="protein sequence ID" value="TDR35968.1"/>
    <property type="molecule type" value="Genomic_DNA"/>
</dbReference>
<dbReference type="InterPro" id="IPR016883">
    <property type="entry name" value="UCP028431"/>
</dbReference>
<evidence type="ECO:0000313" key="3">
    <source>
        <dbReference type="EMBL" id="TDR35968.1"/>
    </source>
</evidence>
<proteinExistence type="predicted"/>
<dbReference type="PATRIC" id="fig|69279.3.peg.2409"/>
<dbReference type="InterPro" id="IPR019282">
    <property type="entry name" value="Glycoamylase-like_cons_dom"/>
</dbReference>
<dbReference type="STRING" id="69279.BG36_05095"/>
<dbReference type="eggNOG" id="COG5368">
    <property type="taxonomic scope" value="Bacteria"/>
</dbReference>
<dbReference type="OrthoDB" id="5937621at2"/>
<dbReference type="PIRSF" id="PIRSF028431">
    <property type="entry name" value="UCP028431"/>
    <property type="match status" value="1"/>
</dbReference>
<evidence type="ECO:0000313" key="2">
    <source>
        <dbReference type="EMBL" id="EXL06726.1"/>
    </source>
</evidence>
<dbReference type="RefSeq" id="WP_051520569.1">
    <property type="nucleotide sequence ID" value="NZ_KK073888.1"/>
</dbReference>
<evidence type="ECO:0000313" key="4">
    <source>
        <dbReference type="Proteomes" id="UP000019849"/>
    </source>
</evidence>
<dbReference type="AlphaFoldDB" id="A0A011UKJ1"/>
<dbReference type="Pfam" id="PF10091">
    <property type="entry name" value="Glycoamylase"/>
    <property type="match status" value="1"/>
</dbReference>
<name>A0A011UKJ1_9HYPH</name>
<feature type="domain" description="Glycoamylase-like" evidence="1">
    <location>
        <begin position="188"/>
        <end position="427"/>
    </location>
</feature>
<dbReference type="HOGENOM" id="CLU_023287_0_1_5"/>
<protein>
    <recommendedName>
        <fullName evidence="1">Glycoamylase-like domain-containing protein</fullName>
    </recommendedName>
</protein>
<keyword evidence="5" id="KW-1185">Reference proteome</keyword>
<reference evidence="2 4" key="1">
    <citation type="submission" date="2014-02" db="EMBL/GenBank/DDBJ databases">
        <title>Aquamicrobium defluvii Genome sequencing.</title>
        <authorList>
            <person name="Wang X."/>
        </authorList>
    </citation>
    <scope>NUCLEOTIDE SEQUENCE [LARGE SCALE GENOMIC DNA]</scope>
    <source>
        <strain evidence="2 4">W13Z1</strain>
    </source>
</reference>
<accession>A0A011UKJ1</accession>
<dbReference type="Gene3D" id="1.50.10.140">
    <property type="match status" value="1"/>
</dbReference>
<dbReference type="Proteomes" id="UP000294958">
    <property type="component" value="Unassembled WGS sequence"/>
</dbReference>